<dbReference type="InterPro" id="IPR003462">
    <property type="entry name" value="ODC_Mu_crystall"/>
</dbReference>
<accession>E6P9D6</accession>
<proteinExistence type="predicted"/>
<dbReference type="EC" id="4.3.1.12" evidence="2"/>
<name>E6P9D6_CALS0</name>
<dbReference type="PIRSF" id="PIRSF001439">
    <property type="entry name" value="CryM"/>
    <property type="match status" value="1"/>
</dbReference>
<gene>
    <name evidence="2" type="ORF">CSUB_C0688</name>
    <name evidence="1" type="ORF">HGMM_F40C01C25</name>
</gene>
<evidence type="ECO:0000313" key="1">
    <source>
        <dbReference type="EMBL" id="BAJ46984.1"/>
    </source>
</evidence>
<dbReference type="InterPro" id="IPR036291">
    <property type="entry name" value="NAD(P)-bd_dom_sf"/>
</dbReference>
<dbReference type="Pfam" id="PF02423">
    <property type="entry name" value="OCD_Mu_crystall"/>
    <property type="match status" value="1"/>
</dbReference>
<dbReference type="STRING" id="311458.CSUB_C0688"/>
<dbReference type="GO" id="GO:0005737">
    <property type="term" value="C:cytoplasm"/>
    <property type="evidence" value="ECO:0007669"/>
    <property type="project" value="TreeGrafter"/>
</dbReference>
<reference evidence="2 3" key="1">
    <citation type="journal article" date="2005" name="Environ. Microbiol.">
        <title>Genetic and functional properties of uncultivated thermophilic crenarchaeotes from a subsurface gold mine as revealed by analysis of genome fragments.</title>
        <authorList>
            <person name="Nunoura T."/>
            <person name="Hirayama H."/>
            <person name="Takami H."/>
            <person name="Oida H."/>
            <person name="Nishi S."/>
            <person name="Shimamura S."/>
            <person name="Suzuki Y."/>
            <person name="Inagaki F."/>
            <person name="Takai K."/>
            <person name="Nealson K.H."/>
            <person name="Horikoshi K."/>
        </authorList>
    </citation>
    <scope>NUCLEOTIDE SEQUENCE [LARGE SCALE GENOMIC DNA]</scope>
</reference>
<dbReference type="BioCyc" id="CCAL311458:G131R-700-MONOMER"/>
<organism evidence="2 3">
    <name type="scientific">Caldiarchaeum subterraneum</name>
    <dbReference type="NCBI Taxonomy" id="311458"/>
    <lineage>
        <taxon>Archaea</taxon>
        <taxon>Nitrososphaerota</taxon>
        <taxon>Candidatus Caldarchaeales</taxon>
        <taxon>Candidatus Caldarchaeaceae</taxon>
        <taxon>Candidatus Caldarchaeum</taxon>
    </lineage>
</organism>
<dbReference type="Gene3D" id="3.30.1780.10">
    <property type="entry name" value="ornithine cyclodeaminase, domain 1"/>
    <property type="match status" value="1"/>
</dbReference>
<sequence>MILSLVTELLVLSKTDLEKVMSMKETIDAVEKAFKGLALGEVVMPMPYIIEVHKHNGVWGVKSALINTQDVVAVKLSSGYFDNPAKYNLPSITGVVVVADARYGVPLAVMDASIITAYRTGAVAGVAAKYLARKDSEIAAIFGAGVQGRTQLLAIAEVLKLSEVKVYDVAPAYAEKFVKEMKEKTGLDIRKASSVEDALKEVDVVSTATPSKTPYINLEWVSKGTHITTVGSDHKGKQELENKIYDVAKVVVDKREVALEKDYLKPHQIYAELGEIVAGVKVGRTSPEEITVMDSSGLGIQDAAAGLVAYQLAKKKNIGKVVEFF</sequence>
<evidence type="ECO:0000313" key="3">
    <source>
        <dbReference type="Proteomes" id="UP000008120"/>
    </source>
</evidence>
<dbReference type="PANTHER" id="PTHR13812:SF19">
    <property type="entry name" value="KETIMINE REDUCTASE MU-CRYSTALLIN"/>
    <property type="match status" value="1"/>
</dbReference>
<reference evidence="2 3" key="2">
    <citation type="journal article" date="2011" name="Nucleic Acids Res.">
        <title>Insights into the evolution of Archaea and eukaryotic protein modifier systems revealed by the genome of a novel archaeal group.</title>
        <authorList>
            <person name="Nunoura T."/>
            <person name="Takaki Y."/>
            <person name="Kakuta J."/>
            <person name="Nishi S."/>
            <person name="Sugahara J."/>
            <person name="Kazama H."/>
            <person name="Chee G."/>
            <person name="Hattori M."/>
            <person name="Kanai A."/>
            <person name="Atomi H."/>
            <person name="Takai K."/>
            <person name="Takami H."/>
        </authorList>
    </citation>
    <scope>NUCLEOTIDE SEQUENCE [LARGE SCALE GENOMIC DNA]</scope>
</reference>
<dbReference type="Gene3D" id="3.40.50.720">
    <property type="entry name" value="NAD(P)-binding Rossmann-like Domain"/>
    <property type="match status" value="1"/>
</dbReference>
<dbReference type="PANTHER" id="PTHR13812">
    <property type="entry name" value="KETIMINE REDUCTASE MU-CRYSTALLIN"/>
    <property type="match status" value="1"/>
</dbReference>
<dbReference type="EMBL" id="BA000048">
    <property type="protein sequence ID" value="BAJ50547.1"/>
    <property type="molecule type" value="Genomic_DNA"/>
</dbReference>
<dbReference type="SUPFAM" id="SSF51735">
    <property type="entry name" value="NAD(P)-binding Rossmann-fold domains"/>
    <property type="match status" value="1"/>
</dbReference>
<dbReference type="EMBL" id="AP011751">
    <property type="protein sequence ID" value="BAJ46984.1"/>
    <property type="molecule type" value="Genomic_DNA"/>
</dbReference>
<dbReference type="GO" id="GO:0008473">
    <property type="term" value="F:ornithine cyclodeaminase activity"/>
    <property type="evidence" value="ECO:0007669"/>
    <property type="project" value="UniProtKB-EC"/>
</dbReference>
<dbReference type="InterPro" id="IPR023401">
    <property type="entry name" value="ODC_N"/>
</dbReference>
<evidence type="ECO:0000313" key="2">
    <source>
        <dbReference type="EMBL" id="BAJ50547.1"/>
    </source>
</evidence>
<reference evidence="1" key="3">
    <citation type="journal article" date="2012" name="PLoS ONE">
        <title>A Deeply Branching Thermophilic Bacterium with an Ancient Acetyl-CoA Pathway Dominates a Subsurface Ecosystem.</title>
        <authorList>
            <person name="Takami H."/>
            <person name="Noguchi H."/>
            <person name="Takaki Y."/>
            <person name="Uchiyama I."/>
            <person name="Toyoda A."/>
            <person name="Nishi S."/>
            <person name="Chee G.-J."/>
            <person name="Arai W."/>
            <person name="Nunoura T."/>
            <person name="Itoh T."/>
            <person name="Hattori M."/>
            <person name="Takai K."/>
        </authorList>
    </citation>
    <scope>NUCLEOTIDE SEQUENCE</scope>
</reference>
<dbReference type="Proteomes" id="UP000008120">
    <property type="component" value="Chromosome"/>
</dbReference>
<dbReference type="KEGG" id="csu:CSUB_C0688"/>
<keyword evidence="2" id="KW-0456">Lyase</keyword>
<dbReference type="AlphaFoldDB" id="E6P9D6"/>
<protein>
    <submittedName>
        <fullName evidence="2">Ornithine cyclodeaminase</fullName>
        <ecNumber evidence="2">4.3.1.12</ecNumber>
    </submittedName>
</protein>